<dbReference type="PANTHER" id="PTHR45625">
    <property type="entry name" value="PEPTIDYL-PROLYL CIS-TRANS ISOMERASE-RELATED"/>
    <property type="match status" value="1"/>
</dbReference>
<comment type="caution">
    <text evidence="5">The sequence shown here is derived from an EMBL/GenBank/DDBJ whole genome shotgun (WGS) entry which is preliminary data.</text>
</comment>
<dbReference type="Gene3D" id="2.40.100.10">
    <property type="entry name" value="Cyclophilin-like"/>
    <property type="match status" value="1"/>
</dbReference>
<name>A0A7Y3RNQ2_9PROT</name>
<dbReference type="Proteomes" id="UP000536835">
    <property type="component" value="Unassembled WGS sequence"/>
</dbReference>
<sequence>MFELALAEEAPRPVGAIMEAAGEDAWRTIPAENLLLIETPEGRITIYLSEALAQDHVAQARTLAKEGFYEGLSFYRVIDGFVAQGGDHAETRELGSAKSPLKAEFEEAMPRNMLVTKFPYSDGFAPVVGYSDGLPVGIDGKTKTAWHLHCTGAFAYARNNEKDTASTEFYITLQPQRYLDRNLTVLGRVIDGMSVAQAAPRGVVDGDPETDDFSERLRIDAMHIAADLPEDERPSWQHMRTNGELFAELTAARAARPSEFFYFRPDYIDICSMTVPVRPAP</sequence>
<proteinExistence type="predicted"/>
<evidence type="ECO:0000256" key="1">
    <source>
        <dbReference type="ARBA" id="ARBA00013194"/>
    </source>
</evidence>
<dbReference type="InterPro" id="IPR044666">
    <property type="entry name" value="Cyclophilin_A-like"/>
</dbReference>
<dbReference type="InterPro" id="IPR002130">
    <property type="entry name" value="Cyclophilin-type_PPIase_dom"/>
</dbReference>
<dbReference type="RefSeq" id="WP_173200887.1">
    <property type="nucleotide sequence ID" value="NZ_JABFCX010000003.1"/>
</dbReference>
<protein>
    <recommendedName>
        <fullName evidence="1">peptidylprolyl isomerase</fullName>
        <ecNumber evidence="1">5.2.1.8</ecNumber>
    </recommendedName>
</protein>
<dbReference type="EC" id="5.2.1.8" evidence="1"/>
<evidence type="ECO:0000313" key="6">
    <source>
        <dbReference type="Proteomes" id="UP000536835"/>
    </source>
</evidence>
<dbReference type="PANTHER" id="PTHR45625:SF4">
    <property type="entry name" value="PEPTIDYLPROLYL ISOMERASE DOMAIN AND WD REPEAT-CONTAINING PROTEIN 1"/>
    <property type="match status" value="1"/>
</dbReference>
<dbReference type="InterPro" id="IPR029000">
    <property type="entry name" value="Cyclophilin-like_dom_sf"/>
</dbReference>
<dbReference type="Pfam" id="PF00160">
    <property type="entry name" value="Pro_isomerase"/>
    <property type="match status" value="1"/>
</dbReference>
<reference evidence="5 6" key="1">
    <citation type="submission" date="2020-05" db="EMBL/GenBank/DDBJ databases">
        <title>Parvularcula mediterraneae sp. nov., isolated from polypropylene straw from shallow seawater of the seashore of Laganas in Zakynthos island, Greece.</title>
        <authorList>
            <person name="Szabo I."/>
            <person name="Al-Omari J."/>
            <person name="Rado J."/>
            <person name="Szerdahelyi G.S."/>
        </authorList>
    </citation>
    <scope>NUCLEOTIDE SEQUENCE [LARGE SCALE GENOMIC DNA]</scope>
    <source>
        <strain evidence="5 6">ZS-1/3</strain>
    </source>
</reference>
<gene>
    <name evidence="5" type="ORF">HK107_14040</name>
</gene>
<dbReference type="EMBL" id="JABFCX010000003">
    <property type="protein sequence ID" value="NNU17449.1"/>
    <property type="molecule type" value="Genomic_DNA"/>
</dbReference>
<keyword evidence="6" id="KW-1185">Reference proteome</keyword>
<organism evidence="5 6">
    <name type="scientific">Parvularcula mediterranea</name>
    <dbReference type="NCBI Taxonomy" id="2732508"/>
    <lineage>
        <taxon>Bacteria</taxon>
        <taxon>Pseudomonadati</taxon>
        <taxon>Pseudomonadota</taxon>
        <taxon>Alphaproteobacteria</taxon>
        <taxon>Parvularculales</taxon>
        <taxon>Parvularculaceae</taxon>
        <taxon>Parvularcula</taxon>
    </lineage>
</organism>
<evidence type="ECO:0000259" key="4">
    <source>
        <dbReference type="PROSITE" id="PS50072"/>
    </source>
</evidence>
<accession>A0A7Y3RNQ2</accession>
<keyword evidence="3 5" id="KW-0413">Isomerase</keyword>
<dbReference type="PROSITE" id="PS50072">
    <property type="entry name" value="CSA_PPIASE_2"/>
    <property type="match status" value="1"/>
</dbReference>
<dbReference type="GO" id="GO:0003755">
    <property type="term" value="F:peptidyl-prolyl cis-trans isomerase activity"/>
    <property type="evidence" value="ECO:0007669"/>
    <property type="project" value="UniProtKB-KW"/>
</dbReference>
<keyword evidence="2" id="KW-0697">Rotamase</keyword>
<feature type="domain" description="PPIase cyclophilin-type" evidence="4">
    <location>
        <begin position="38"/>
        <end position="224"/>
    </location>
</feature>
<evidence type="ECO:0000256" key="2">
    <source>
        <dbReference type="ARBA" id="ARBA00023110"/>
    </source>
</evidence>
<evidence type="ECO:0000313" key="5">
    <source>
        <dbReference type="EMBL" id="NNU17449.1"/>
    </source>
</evidence>
<dbReference type="AlphaFoldDB" id="A0A7Y3RNQ2"/>
<dbReference type="SUPFAM" id="SSF50891">
    <property type="entry name" value="Cyclophilin-like"/>
    <property type="match status" value="1"/>
</dbReference>
<evidence type="ECO:0000256" key="3">
    <source>
        <dbReference type="ARBA" id="ARBA00023235"/>
    </source>
</evidence>